<evidence type="ECO:0000313" key="3">
    <source>
        <dbReference type="Proteomes" id="UP000694397"/>
    </source>
</evidence>
<dbReference type="Pfam" id="PF14895">
    <property type="entry name" value="PPPI_inhib"/>
    <property type="match status" value="1"/>
</dbReference>
<keyword evidence="3" id="KW-1185">Reference proteome</keyword>
<feature type="region of interest" description="Disordered" evidence="1">
    <location>
        <begin position="44"/>
        <end position="107"/>
    </location>
</feature>
<name>A0A8C9VD60_SCLFO</name>
<evidence type="ECO:0000256" key="1">
    <source>
        <dbReference type="SAM" id="MobiDB-lite"/>
    </source>
</evidence>
<dbReference type="GO" id="GO:0019902">
    <property type="term" value="F:phosphatase binding"/>
    <property type="evidence" value="ECO:0007669"/>
    <property type="project" value="InterPro"/>
</dbReference>
<reference evidence="2" key="2">
    <citation type="submission" date="2025-08" db="UniProtKB">
        <authorList>
            <consortium name="Ensembl"/>
        </authorList>
    </citation>
    <scope>IDENTIFICATION</scope>
</reference>
<organism evidence="2 3">
    <name type="scientific">Scleropages formosus</name>
    <name type="common">Asian bonytongue</name>
    <name type="synonym">Osteoglossum formosum</name>
    <dbReference type="NCBI Taxonomy" id="113540"/>
    <lineage>
        <taxon>Eukaryota</taxon>
        <taxon>Metazoa</taxon>
        <taxon>Chordata</taxon>
        <taxon>Craniata</taxon>
        <taxon>Vertebrata</taxon>
        <taxon>Euteleostomi</taxon>
        <taxon>Actinopterygii</taxon>
        <taxon>Neopterygii</taxon>
        <taxon>Teleostei</taxon>
        <taxon>Osteoglossocephala</taxon>
        <taxon>Osteoglossomorpha</taxon>
        <taxon>Osteoglossiformes</taxon>
        <taxon>Osteoglossidae</taxon>
        <taxon>Scleropages</taxon>
    </lineage>
</organism>
<dbReference type="Proteomes" id="UP000694397">
    <property type="component" value="Chromosome 23"/>
</dbReference>
<dbReference type="PANTHER" id="PTHR21055">
    <property type="entry name" value="PROTEIN PHOSPHATASE 1 REGULATORY SUBUNIT 36"/>
    <property type="match status" value="1"/>
</dbReference>
<evidence type="ECO:0000313" key="2">
    <source>
        <dbReference type="Ensembl" id="ENSSFOP00015046121.1"/>
    </source>
</evidence>
<dbReference type="PANTHER" id="PTHR21055:SF3">
    <property type="entry name" value="PROTEIN PHOSPHATASE 1 REGULATORY SUBUNIT 36"/>
    <property type="match status" value="1"/>
</dbReference>
<proteinExistence type="predicted"/>
<dbReference type="OrthoDB" id="6724830at2759"/>
<feature type="compositionally biased region" description="Basic and acidic residues" evidence="1">
    <location>
        <begin position="135"/>
        <end position="159"/>
    </location>
</feature>
<sequence length="246" mass="28165">MYTWPRATSRSPPRLTGLPQAELHLFIVTLNSYIAHALYRTQHTRQMVRPREGQTSSSSRSSPTDCAGRFDPRCLETVNKSRKRSLESPTMAHQRKEIMPNSCPQGRWTWNDQTKTLHFLSFDASDEIKGKKKKAEPTHLQERPSRRQERVYRRGRPQDQSKIAQGPLRASTASPKEAKTDSVTIEDVKHVALTLLQESESQSIPQGFFSLLRCQELDDFLAALLLYLSCCFEKKVLEMKPKPLLA</sequence>
<feature type="region of interest" description="Disordered" evidence="1">
    <location>
        <begin position="128"/>
        <end position="181"/>
    </location>
</feature>
<dbReference type="InterPro" id="IPR026142">
    <property type="entry name" value="Pro_pase_1_reg_su_36"/>
</dbReference>
<dbReference type="Ensembl" id="ENSSFOT00015048232.1">
    <property type="protein sequence ID" value="ENSSFOP00015046121.1"/>
    <property type="gene ID" value="ENSSFOG00015025759.1"/>
</dbReference>
<protein>
    <submittedName>
        <fullName evidence="2">Uncharacterized protein</fullName>
    </submittedName>
</protein>
<accession>A0A8C9VD60</accession>
<reference evidence="2" key="3">
    <citation type="submission" date="2025-09" db="UniProtKB">
        <authorList>
            <consortium name="Ensembl"/>
        </authorList>
    </citation>
    <scope>IDENTIFICATION</scope>
</reference>
<dbReference type="AlphaFoldDB" id="A0A8C9VD60"/>
<reference evidence="2 3" key="1">
    <citation type="submission" date="2019-04" db="EMBL/GenBank/DDBJ databases">
        <authorList>
            <consortium name="Wellcome Sanger Institute Data Sharing"/>
        </authorList>
    </citation>
    <scope>NUCLEOTIDE SEQUENCE [LARGE SCALE GENOMIC DNA]</scope>
</reference>